<comment type="caution">
    <text evidence="4">The sequence shown here is derived from an EMBL/GenBank/DDBJ whole genome shotgun (WGS) entry which is preliminary data.</text>
</comment>
<keyword evidence="5" id="KW-1185">Reference proteome</keyword>
<accession>A0ABW4JU64</accession>
<organism evidence="4 5">
    <name type="scientific">Roseibium aestuarii</name>
    <dbReference type="NCBI Taxonomy" id="2600299"/>
    <lineage>
        <taxon>Bacteria</taxon>
        <taxon>Pseudomonadati</taxon>
        <taxon>Pseudomonadota</taxon>
        <taxon>Alphaproteobacteria</taxon>
        <taxon>Hyphomicrobiales</taxon>
        <taxon>Stappiaceae</taxon>
        <taxon>Roseibium</taxon>
    </lineage>
</organism>
<sequence>MNTAVFSRKADAPSTKTVDQAGVSNGAPEALDGEILLPTMLEPRVMLDANLEWDLSAATADISNAMDGFADAFDDTMDDISDFLTAFQDQVEDAAAVINVLSGHASANGSSADLTALSDAVGRILGAISALKDGVLDEIATISGSADALTVALTDIEVDGETVVTFSEDANPADDSSVVVSINLASLTANLDGLLSQVLGDLSLSEGLTLTTAAGGDISFTMSSAVSVSGGAITSVGLDISDFDFPALFELGGSLSLTDSPQFNLGLLDIEISDATLADVRLAVDATGLDLGFSFTVSGASVASHFDSGDMPTVEAQIKQVGAADFVAIESDTSYDLLSISGTGTIAVEGVDHSFTSVLTVSGVLDDSSAVNPVAGLLESASLGFEVDSGLDSALGDAIESLAQALAVMGADDILTFLSDIGGTLESVLSDTLFDIDLPFTDLGLGDVLDELATLVSSLADRYMIAQESLGFGEVSSIDLYQQMTSQTSDIFTSAGLDVLAGYESLTLSVIDATGAIQTITVELTGDAVNTALSVSDRLTALAGLFNAQLAVFGLAASVTGSGKTLTFTGTKTSDGDGGEAYATFALTSATKAGGSVDDTFGLDDLGFGSGSWIAIAGAFDPESDAEELVFNFGDASLSGATGALDMDDLTGVTSLRFIVTIDGIERYVDISSAGGWADATAVAASLSGALSDLELGVGVTAQSGALAFTLDGSETRSISISVDPTELVRAQGIDALIGWVTGELNTVLAGVGLELTTEGELVFDFSGLGTSLTFAESDDVSFDASDIGLGLLGDLSLSAKLTASLEAVLNGAIGLDLVGLVSDLSQDGKTALDSSEDADSDISDAIEANMFLENVSFSVDVTATASEITGSADLGLVSVAIGSENAAANFLALNTQLDVELVGTDENGVYGSRVTMDTVLDALLTTVSEDSVDAALGVSSLIGRLDLVGGIVTDGAGRGMSASDQLTAALADVQIVDVDGFSGDTADLVQLLVQLGDIKITVAGIDGLNEDLIDGIGFSVGNLLAYNETAHVALISNDPDALEAITALADLKDGDILDTLVAIANMLEVVGDALSEKMPFLDTEIPLLNFSVLDAVSFSADFLEALQDLRNNPQSGLDVVEAYLEGVFGEDTVTLTWDADAQTILFDLTFAFLEDYSEELSFRLDLAEMLGDALAGLLGDELAGLVTSLTDASGEAALVFDPELAFTFSFGIDLSRTLGTGSTVATRDTALNALATVSTVNLNPNGGNEFKITWKNTTTGQSSNLKFDADGYDTVGAMVDALNSAVQTAFGATVSVTFDETTGQVTLADSRAGAVDATDVTLLFGSASVDASDVDGTPTVALSEAFADFDSAYAFTVNVNGEAVGVSVEAASGRTAAEFVAALNASLADTLVSRAALGAQAVSGTTVNASLLAGFSLTQSGGIVLEATSFAEASGYDALTLSVSGEDVSQDISFTVSEIGGSNIATALGLTTDAASDGDLTGSALVLTEETGAPRIYLDTEKTGITLSFTAGARDITVDLSLGPVGVTVTDGTALITDGDGGAAYLSLVLNDIDGDAHDGQLDLASLFDLENYGALFGVEAQIAIELDLPFSDSLGLFDPSDMGLSWSADLISVVNGADLSDFDLNDLSSFYEGALVDLYVDGEINLDGFELDLPDLTEFFDNLNVLALLNNPVLVLEGLDMIFAQVQKLIDDYLGGIDLPIIGDALGDSAKLFQQLRYYVIEEALVYALTPTADGTLPTTIELLTGFLNDTLNDLFGTGDIEFIQAYLNTDGSTEESYVYGVLNFSAVLFSESIDIDFDLGIPGLNLAVEEGSQVLLQLSYMVNIGFGYDRNGFFLLNDTDDAEVKLEFLVDAGSFEGSMSVLNILGVTATAVTTDEDGNIVGSDGTAEVTASLVADLFGNQGLTILDPAGQGDSDALTATGVYRDFSGVSPVDGSDDPLTFETVIYLSQLDTSDLVLFDFVATFDIQIQLEANIYDPTTGQAILIGGKQVMPSVVTELIYQGSFSLSEGMVIDALEFSNVRVDASVIYEAYLATILDPINEFLSPIADAFSFLTKAPFSLVADLLSNAYPIIGIVKTVAEVTVAIDNFLDSMAATGGWIVIGTYDLSGASEDAAEDGATSLDAGAISFTGDSSSAGNSFGVFGNTRQGFSIDINLISDPMNILNLLLGKFEDVTIVTATYTLFNLDVHFDLADTVLSGIGMPGWAKKAIKSAFNFTIDVDMEAAFSVVFTMDGIVNFVETQDPERLLDSINLDTDLVYVSIQIAAGLNLGIAGVNGGGGVTIDIDLNDPNDDGLLSFTELLLVLDAMGNASGFDALGYLFEGTFTVNFHLSVWVGIDFGFFSLKWSKSLFNFTVSEHFGGYDIGTQISNSVADGETAILNIGANASSSISGITADGDDKVVISGPNSPISVSYSQGNQTVTGTVNQNAGAIIIPAGEGNNLVNLGAVNNVTTITYTGSGNDEIILPDEGVHVVFAGDGNDRITAGNDASGLYIIFGEEGSDTVSIPGGTVIYIGDDDYGLRDLFQTEFANGNVTVEAILDLIGLNADGTVKTDGDRNYAVGSATYNLAELLTNYTAATQPLASRDADTVTLGNVSGIVLTGGGDDTISVDLSGTGNVSIFSGAGDDTITAGGANVYVEGGAGADVIKVNGADTEVWGWGAQAGASGLVDGATNLANLALDDGADILIGGSGEDVFYGQLGNDILEGNLGNDTLDGGNGDDIVTGGSFVFTLSSGVVDPTSLDLTRPLSSSLTIAVKDLADGNDTLKGGSGKDVLIGGGGNDTLEGNDGGDLLIGDFADIVVSSSFVAQSVVSTFITSSRAGTDSLDGGKGDDILVAGAAASGETETLTDLYGDNVLVGDFAEIRGAKLLEGATYVASIASVDGGADTITAGRGHDMILGGEGNDVINSSLGGDVILGDNGIIDITKATISGVATAHDGNDIIVTGTDTPAAYGTAAPADLIDLVIGGTGDDSITSESADLVVLGDTGEIHYSATALNALWSYEPLSSGASADDITKDAKTRALIATLARSIESTALAADGDDTITVKQGAVTGILGGGDDVATLGNGTTTLITDDGSITIAPNAALDGALVTMTSTASQTTSNADRVNGGNGRTLLIGGTDGDTMTLGNGDAVILADTGSIVHDDRSADVTYTATSESVVQATAGQSDGADSITIGNGDHTVILGGGNDTLTATGGVNAVLGDSGEIVFDEDLHLTSLSTAIGGNDSISTGAGDDILFGGVGQDTLHAGNGNNILLGDSGEYEDGVLTSAALASDGNDTVTSGTGQDFVILGGGADEANLGDGDNRVIGDSGEMIWSDDADGRLSTSSSATGGIDRITTGSGNDMILGGAAGDIISAGDGNNTVLGDNGNVILFPGSASAVLKSAETVDPSIGGDDWIQSGTGHDTLFGGAGSDTLLAGAGDDLLAGDNGTYVSSAVSGLGSFTSTILTFGGNDNLNGEDGDDLIIGGLGKDTISVGNGNDIALGDDGVLTFLNRSDLQSLVLTNQDLGGDDVMTASGTTGDNMLFGQAGSDTITGGLDDDILIGDLITLTLTDHASGLTGQSAADRVDHMISIRIDVKGDDEIHGEDGDDIMIGGFGADLMTGGSGDDILVGDTIIFDRTYRVDGDTGLISGELNLQTNYAYVTGGYDRLYGNDGPDIMIGGLGPDIFFGDTASDVLFSDGYTGIFRVTWSVDGFLGETPQWRLYTSNFAGSEAVDVVSNAQQNDVIGSPLASIDNGPGDNLLAGENSLIGERDDQGSAADRRALADDLLDLLNSENFIHTVASLVASGIDDDVLRSAIKQAITDQLGNVWNLDQPAVDRLIKLMIDFLVDRVNTEMPAAEAPAAPSNQSQTAPAIELPVAAQ</sequence>
<dbReference type="PROSITE" id="PS00330">
    <property type="entry name" value="HEMOLYSIN_CALCIUM"/>
    <property type="match status" value="6"/>
</dbReference>
<evidence type="ECO:0000256" key="3">
    <source>
        <dbReference type="SAM" id="MobiDB-lite"/>
    </source>
</evidence>
<dbReference type="Gene3D" id="2.160.20.160">
    <property type="match status" value="1"/>
</dbReference>
<dbReference type="PRINTS" id="PR00313">
    <property type="entry name" value="CABNDNGRPT"/>
</dbReference>
<dbReference type="PROSITE" id="PS00018">
    <property type="entry name" value="EF_HAND_1"/>
    <property type="match status" value="1"/>
</dbReference>
<dbReference type="Pfam" id="PF00353">
    <property type="entry name" value="HemolysinCabind"/>
    <property type="match status" value="13"/>
</dbReference>
<dbReference type="InterPro" id="IPR001343">
    <property type="entry name" value="Hemolysn_Ca-bd"/>
</dbReference>
<dbReference type="SUPFAM" id="SSF51120">
    <property type="entry name" value="beta-Roll"/>
    <property type="match status" value="8"/>
</dbReference>
<protein>
    <submittedName>
        <fullName evidence="4">Beta strand repeat-containing protein</fullName>
    </submittedName>
</protein>
<gene>
    <name evidence="4" type="ORF">ACFSC7_07915</name>
</gene>
<proteinExistence type="predicted"/>
<keyword evidence="2" id="KW-0964">Secreted</keyword>
<dbReference type="RefSeq" id="WP_149890824.1">
    <property type="nucleotide sequence ID" value="NZ_JBHUFA010000001.1"/>
</dbReference>
<dbReference type="EMBL" id="JBHUFA010000001">
    <property type="protein sequence ID" value="MFD1695440.1"/>
    <property type="molecule type" value="Genomic_DNA"/>
</dbReference>
<dbReference type="InterPro" id="IPR050557">
    <property type="entry name" value="RTX_toxin/Mannuronan_C5-epim"/>
</dbReference>
<dbReference type="InterPro" id="IPR018511">
    <property type="entry name" value="Hemolysin-typ_Ca-bd_CS"/>
</dbReference>
<dbReference type="Gene3D" id="2.150.10.10">
    <property type="entry name" value="Serralysin-like metalloprotease, C-terminal"/>
    <property type="match status" value="4"/>
</dbReference>
<evidence type="ECO:0000313" key="4">
    <source>
        <dbReference type="EMBL" id="MFD1695440.1"/>
    </source>
</evidence>
<feature type="region of interest" description="Disordered" evidence="3">
    <location>
        <begin position="3844"/>
        <end position="3867"/>
    </location>
</feature>
<dbReference type="PANTHER" id="PTHR38340:SF1">
    <property type="entry name" value="S-LAYER PROTEIN"/>
    <property type="match status" value="1"/>
</dbReference>
<comment type="subcellular location">
    <subcellularLocation>
        <location evidence="1">Secreted</location>
    </subcellularLocation>
</comment>
<reference evidence="5" key="1">
    <citation type="journal article" date="2019" name="Int. J. Syst. Evol. Microbiol.">
        <title>The Global Catalogue of Microorganisms (GCM) 10K type strain sequencing project: providing services to taxonomists for standard genome sequencing and annotation.</title>
        <authorList>
            <consortium name="The Broad Institute Genomics Platform"/>
            <consortium name="The Broad Institute Genome Sequencing Center for Infectious Disease"/>
            <person name="Wu L."/>
            <person name="Ma J."/>
        </authorList>
    </citation>
    <scope>NUCLEOTIDE SEQUENCE [LARGE SCALE GENOMIC DNA]</scope>
    <source>
        <strain evidence="5">JCM 3369</strain>
    </source>
</reference>
<dbReference type="InterPro" id="IPR011049">
    <property type="entry name" value="Serralysin-like_metalloprot_C"/>
</dbReference>
<dbReference type="Proteomes" id="UP001597327">
    <property type="component" value="Unassembled WGS sequence"/>
</dbReference>
<evidence type="ECO:0000256" key="1">
    <source>
        <dbReference type="ARBA" id="ARBA00004613"/>
    </source>
</evidence>
<evidence type="ECO:0000313" key="5">
    <source>
        <dbReference type="Proteomes" id="UP001597327"/>
    </source>
</evidence>
<evidence type="ECO:0000256" key="2">
    <source>
        <dbReference type="ARBA" id="ARBA00022525"/>
    </source>
</evidence>
<dbReference type="InterPro" id="IPR018247">
    <property type="entry name" value="EF_Hand_1_Ca_BS"/>
</dbReference>
<feature type="region of interest" description="Disordered" evidence="3">
    <location>
        <begin position="1"/>
        <end position="25"/>
    </location>
</feature>
<name>A0ABW4JU64_9HYPH</name>
<dbReference type="PANTHER" id="PTHR38340">
    <property type="entry name" value="S-LAYER PROTEIN"/>
    <property type="match status" value="1"/>
</dbReference>